<dbReference type="AlphaFoldDB" id="A0A518IW81"/>
<organism evidence="1 2">
    <name type="scientific">Rosistilla oblonga</name>
    <dbReference type="NCBI Taxonomy" id="2527990"/>
    <lineage>
        <taxon>Bacteria</taxon>
        <taxon>Pseudomonadati</taxon>
        <taxon>Planctomycetota</taxon>
        <taxon>Planctomycetia</taxon>
        <taxon>Pirellulales</taxon>
        <taxon>Pirellulaceae</taxon>
        <taxon>Rosistilla</taxon>
    </lineage>
</organism>
<reference evidence="1 2" key="1">
    <citation type="submission" date="2019-02" db="EMBL/GenBank/DDBJ databases">
        <title>Deep-cultivation of Planctomycetes and their phenomic and genomic characterization uncovers novel biology.</title>
        <authorList>
            <person name="Wiegand S."/>
            <person name="Jogler M."/>
            <person name="Boedeker C."/>
            <person name="Pinto D."/>
            <person name="Vollmers J."/>
            <person name="Rivas-Marin E."/>
            <person name="Kohn T."/>
            <person name="Peeters S.H."/>
            <person name="Heuer A."/>
            <person name="Rast P."/>
            <person name="Oberbeckmann S."/>
            <person name="Bunk B."/>
            <person name="Jeske O."/>
            <person name="Meyerdierks A."/>
            <person name="Storesund J.E."/>
            <person name="Kallscheuer N."/>
            <person name="Luecker S."/>
            <person name="Lage O.M."/>
            <person name="Pohl T."/>
            <person name="Merkel B.J."/>
            <person name="Hornburger P."/>
            <person name="Mueller R.-W."/>
            <person name="Bruemmer F."/>
            <person name="Labrenz M."/>
            <person name="Spormann A.M."/>
            <person name="Op den Camp H."/>
            <person name="Overmann J."/>
            <person name="Amann R."/>
            <person name="Jetten M.S.M."/>
            <person name="Mascher T."/>
            <person name="Medema M.H."/>
            <person name="Devos D.P."/>
            <person name="Kaster A.-K."/>
            <person name="Ovreas L."/>
            <person name="Rohde M."/>
            <person name="Galperin M.Y."/>
            <person name="Jogler C."/>
        </authorList>
    </citation>
    <scope>NUCLEOTIDE SEQUENCE [LARGE SCALE GENOMIC DNA]</scope>
    <source>
        <strain evidence="1 2">Mal33</strain>
    </source>
</reference>
<proteinExistence type="predicted"/>
<evidence type="ECO:0000313" key="1">
    <source>
        <dbReference type="EMBL" id="QDV57354.1"/>
    </source>
</evidence>
<protein>
    <submittedName>
        <fullName evidence="1">Uncharacterized protein</fullName>
    </submittedName>
</protein>
<evidence type="ECO:0000313" key="2">
    <source>
        <dbReference type="Proteomes" id="UP000316770"/>
    </source>
</evidence>
<accession>A0A518IW81</accession>
<sequence length="76" mass="8630">MQRSNLRMQWAPSSHYHLSGSLREPGYWTAGLESAQKNEKRRSGSGLIRAESADPSHSFGIIQKLRSVYLIRTTIK</sequence>
<keyword evidence="2" id="KW-1185">Reference proteome</keyword>
<gene>
    <name evidence="1" type="ORF">Mal33_33590</name>
</gene>
<name>A0A518IW81_9BACT</name>
<dbReference type="Proteomes" id="UP000316770">
    <property type="component" value="Chromosome"/>
</dbReference>
<dbReference type="EMBL" id="CP036318">
    <property type="protein sequence ID" value="QDV57354.1"/>
    <property type="molecule type" value="Genomic_DNA"/>
</dbReference>